<keyword evidence="4" id="KW-1185">Reference proteome</keyword>
<proteinExistence type="predicted"/>
<dbReference type="InterPro" id="IPR031823">
    <property type="entry name" value="TatT"/>
</dbReference>
<feature type="compositionally biased region" description="Basic and acidic residues" evidence="1">
    <location>
        <begin position="38"/>
        <end position="58"/>
    </location>
</feature>
<evidence type="ECO:0000313" key="3">
    <source>
        <dbReference type="EMBL" id="RFF32214.1"/>
    </source>
</evidence>
<gene>
    <name evidence="3" type="ORF">DZC52_01735</name>
</gene>
<name>A0A3E1KBY0_9GAMM</name>
<reference evidence="3 4" key="1">
    <citation type="submission" date="2018-08" db="EMBL/GenBank/DDBJ databases">
        <title>Wenzhouxiangella salilacus sp. nov., a novel bacterium isolated from a saline lake in Xinjiang Province, China.</title>
        <authorList>
            <person name="Han S."/>
        </authorList>
    </citation>
    <scope>NUCLEOTIDE SEQUENCE [LARGE SCALE GENOMIC DNA]</scope>
    <source>
        <strain evidence="3 4">XDB06</strain>
    </source>
</reference>
<sequence>MDRRGRDRGRYRHQSRRGRQAARRCRLRGGLRACRLDHARSRRRRTDDGRHADAEHGRGGRAGGAGAVNFRPLLVLITLALLAGCSAIVERQTQRLADDLETAIRQYEDPATIADALPAYLLLLEARLQSNPDDAGLLLTTARLTGTYATLFGNGEASTRRLTRRALAHARSGACLRAQPLCGLDEITFERLDARIGKLESDDLPAAYLLATTWVGWIDSHSDDYGALADLPRAQALLEWVVETAPGHDDGAAWLYLAVLHSQRPPAAGGRPDLARQYFERARRVSEGNNLIVDVMLADHYARLLFDRELFVSTLEGVVDSEVDAPEYRLVNAVARQRARELLAQTERIFD</sequence>
<dbReference type="AlphaFoldDB" id="A0A3E1KBY0"/>
<dbReference type="EMBL" id="QUZK01000012">
    <property type="protein sequence ID" value="RFF32214.1"/>
    <property type="molecule type" value="Genomic_DNA"/>
</dbReference>
<keyword evidence="2" id="KW-1133">Transmembrane helix</keyword>
<accession>A0A3E1KBY0</accession>
<feature type="region of interest" description="Disordered" evidence="1">
    <location>
        <begin position="38"/>
        <end position="62"/>
    </location>
</feature>
<evidence type="ECO:0000256" key="1">
    <source>
        <dbReference type="SAM" id="MobiDB-lite"/>
    </source>
</evidence>
<organism evidence="3 4">
    <name type="scientific">Wenzhouxiangella sediminis</name>
    <dbReference type="NCBI Taxonomy" id="1792836"/>
    <lineage>
        <taxon>Bacteria</taxon>
        <taxon>Pseudomonadati</taxon>
        <taxon>Pseudomonadota</taxon>
        <taxon>Gammaproteobacteria</taxon>
        <taxon>Chromatiales</taxon>
        <taxon>Wenzhouxiangellaceae</taxon>
        <taxon>Wenzhouxiangella</taxon>
    </lineage>
</organism>
<evidence type="ECO:0000313" key="4">
    <source>
        <dbReference type="Proteomes" id="UP000260351"/>
    </source>
</evidence>
<comment type="caution">
    <text evidence="3">The sequence shown here is derived from an EMBL/GenBank/DDBJ whole genome shotgun (WGS) entry which is preliminary data.</text>
</comment>
<keyword evidence="2" id="KW-0812">Transmembrane</keyword>
<evidence type="ECO:0000256" key="2">
    <source>
        <dbReference type="SAM" id="Phobius"/>
    </source>
</evidence>
<evidence type="ECO:0008006" key="5">
    <source>
        <dbReference type="Google" id="ProtNLM"/>
    </source>
</evidence>
<feature type="transmembrane region" description="Helical" evidence="2">
    <location>
        <begin position="68"/>
        <end position="89"/>
    </location>
</feature>
<dbReference type="Gene3D" id="1.25.40.920">
    <property type="entry name" value="TRAP transporter T-component"/>
    <property type="match status" value="1"/>
</dbReference>
<dbReference type="Pfam" id="PF16811">
    <property type="entry name" value="TAtT"/>
    <property type="match status" value="1"/>
</dbReference>
<dbReference type="Proteomes" id="UP000260351">
    <property type="component" value="Unassembled WGS sequence"/>
</dbReference>
<protein>
    <recommendedName>
        <fullName evidence="5">TRAP transporter TatT component family protein</fullName>
    </recommendedName>
</protein>
<dbReference type="InterPro" id="IPR038537">
    <property type="entry name" value="TatT_sf"/>
</dbReference>
<keyword evidence="2" id="KW-0472">Membrane</keyword>
<dbReference type="OrthoDB" id="5290315at2"/>
<feature type="region of interest" description="Disordered" evidence="1">
    <location>
        <begin position="1"/>
        <end position="23"/>
    </location>
</feature>